<proteinExistence type="predicted"/>
<sequence>MMSIPQGSAEEESHSNNIKVVNYSSVKSTQELITQWYILVPEDSGGKFLFHPSPPIQCATSSSNYPFPWIKDTRWGMANGPIPTSMPTSHAPSRLASAPICLTQVSSTNMLASSSLMHFTRSKSRAFLSLALASLYNFLSPPSSSNPTYKRLKVVIFATTSCPCSVNKCLSRLASRFKAFKLLEEKDKIPLALPPPSMKPQTQYKKDTSSVNSSHFKIQKIKNEATIWIYTNFEALLVVPNLDHPCLHLAESVGEGVDNSLSVAQNKEGNGQNIIFRKNLNDWDMGRVTDFFVLLSSVPDLNSENLILEGQQRDGSNSVKLCYCMPVKEASQETYGSWSKVWNSKGTSGSNVLYMTRSEKLYLTQDNLQKSGIQLLWCPASFRTPRLIPEPTTSNKYQKAHIETEILTFPEATSNLSVSKQHQETHTARLFIPTEKVAMKQTHFAQLHNLLYSESNVSTPQFFFSNTSKGKPQTNTKMKLDKNTTTVSVPFAWPSFTTIRF</sequence>
<accession>A0A9J5WYG5</accession>
<reference evidence="1 2" key="1">
    <citation type="submission" date="2020-09" db="EMBL/GenBank/DDBJ databases">
        <title>De no assembly of potato wild relative species, Solanum commersonii.</title>
        <authorList>
            <person name="Cho K."/>
        </authorList>
    </citation>
    <scope>NUCLEOTIDE SEQUENCE [LARGE SCALE GENOMIC DNA]</scope>
    <source>
        <strain evidence="1">LZ3.2</strain>
        <tissue evidence="1">Leaf</tissue>
    </source>
</reference>
<comment type="caution">
    <text evidence="1">The sequence shown here is derived from an EMBL/GenBank/DDBJ whole genome shotgun (WGS) entry which is preliminary data.</text>
</comment>
<evidence type="ECO:0000313" key="2">
    <source>
        <dbReference type="Proteomes" id="UP000824120"/>
    </source>
</evidence>
<protein>
    <submittedName>
        <fullName evidence="1">Uncharacterized protein</fullName>
    </submittedName>
</protein>
<dbReference type="Proteomes" id="UP000824120">
    <property type="component" value="Chromosome 10"/>
</dbReference>
<gene>
    <name evidence="1" type="ORF">H5410_051548</name>
</gene>
<dbReference type="EMBL" id="JACXVP010000010">
    <property type="protein sequence ID" value="KAG5580921.1"/>
    <property type="molecule type" value="Genomic_DNA"/>
</dbReference>
<keyword evidence="2" id="KW-1185">Reference proteome</keyword>
<dbReference type="AlphaFoldDB" id="A0A9J5WYG5"/>
<name>A0A9J5WYG5_SOLCO</name>
<evidence type="ECO:0000313" key="1">
    <source>
        <dbReference type="EMBL" id="KAG5580921.1"/>
    </source>
</evidence>
<organism evidence="1 2">
    <name type="scientific">Solanum commersonii</name>
    <name type="common">Commerson's wild potato</name>
    <name type="synonym">Commerson's nightshade</name>
    <dbReference type="NCBI Taxonomy" id="4109"/>
    <lineage>
        <taxon>Eukaryota</taxon>
        <taxon>Viridiplantae</taxon>
        <taxon>Streptophyta</taxon>
        <taxon>Embryophyta</taxon>
        <taxon>Tracheophyta</taxon>
        <taxon>Spermatophyta</taxon>
        <taxon>Magnoliopsida</taxon>
        <taxon>eudicotyledons</taxon>
        <taxon>Gunneridae</taxon>
        <taxon>Pentapetalae</taxon>
        <taxon>asterids</taxon>
        <taxon>lamiids</taxon>
        <taxon>Solanales</taxon>
        <taxon>Solanaceae</taxon>
        <taxon>Solanoideae</taxon>
        <taxon>Solaneae</taxon>
        <taxon>Solanum</taxon>
    </lineage>
</organism>